<name>A0A4V1KQJ5_9FLAO</name>
<comment type="similarity">
    <text evidence="2">Belongs to the TspO/BZRP family.</text>
</comment>
<dbReference type="FunFam" id="1.20.1260.100:FF:000001">
    <property type="entry name" value="translocator protein 2"/>
    <property type="match status" value="1"/>
</dbReference>
<dbReference type="PANTHER" id="PTHR10057">
    <property type="entry name" value="PERIPHERAL-TYPE BENZODIAZEPINE RECEPTOR"/>
    <property type="match status" value="1"/>
</dbReference>
<evidence type="ECO:0000256" key="1">
    <source>
        <dbReference type="ARBA" id="ARBA00004141"/>
    </source>
</evidence>
<keyword evidence="4 6" id="KW-1133">Transmembrane helix</keyword>
<keyword evidence="8" id="KW-1185">Reference proteome</keyword>
<dbReference type="InterPro" id="IPR004307">
    <property type="entry name" value="TspO_MBR"/>
</dbReference>
<organism evidence="7 8">
    <name type="scientific">Leeuwenhoekiella aequorea</name>
    <dbReference type="NCBI Taxonomy" id="283736"/>
    <lineage>
        <taxon>Bacteria</taxon>
        <taxon>Pseudomonadati</taxon>
        <taxon>Bacteroidota</taxon>
        <taxon>Flavobacteriia</taxon>
        <taxon>Flavobacteriales</taxon>
        <taxon>Flavobacteriaceae</taxon>
        <taxon>Leeuwenhoekiella</taxon>
    </lineage>
</organism>
<protein>
    <submittedName>
        <fullName evidence="7">TspO/MBR related protein</fullName>
    </submittedName>
</protein>
<reference evidence="7 8" key="1">
    <citation type="submission" date="2018-07" db="EMBL/GenBank/DDBJ databases">
        <title>Leeuwenhoekiella genomics.</title>
        <authorList>
            <person name="Tahon G."/>
            <person name="Willems A."/>
        </authorList>
    </citation>
    <scope>NUCLEOTIDE SEQUENCE [LARGE SCALE GENOMIC DNA]</scope>
    <source>
        <strain evidence="7 8">LMG 22550</strain>
    </source>
</reference>
<comment type="caution">
    <text evidence="7">The sequence shown here is derived from an EMBL/GenBank/DDBJ whole genome shotgun (WGS) entry which is preliminary data.</text>
</comment>
<evidence type="ECO:0000313" key="8">
    <source>
        <dbReference type="Proteomes" id="UP000289238"/>
    </source>
</evidence>
<evidence type="ECO:0000256" key="5">
    <source>
        <dbReference type="ARBA" id="ARBA00023136"/>
    </source>
</evidence>
<evidence type="ECO:0000256" key="2">
    <source>
        <dbReference type="ARBA" id="ARBA00007524"/>
    </source>
</evidence>
<dbReference type="AlphaFoldDB" id="A0A4V1KQJ5"/>
<accession>A0A4V1KQJ5</accession>
<sequence>MPMFSKKAKRILIAIFICLLIGFIGSVATQSSVQTWYPTLAKPFFTPPNWLFAPVWTILYIVMGIAAGLVWDGGSYHKWVKTALYHFGFQLLLNASWSIFFFGLQLVLPALFIIIGLFILLLFTFKWFKVVNNTAAYLLVPYILWVIYAAALNFEIWRLN</sequence>
<evidence type="ECO:0000256" key="6">
    <source>
        <dbReference type="SAM" id="Phobius"/>
    </source>
</evidence>
<comment type="subcellular location">
    <subcellularLocation>
        <location evidence="1">Membrane</location>
        <topology evidence="1">Multi-pass membrane protein</topology>
    </subcellularLocation>
</comment>
<dbReference type="Proteomes" id="UP000289238">
    <property type="component" value="Unassembled WGS sequence"/>
</dbReference>
<evidence type="ECO:0000256" key="4">
    <source>
        <dbReference type="ARBA" id="ARBA00022989"/>
    </source>
</evidence>
<dbReference type="PANTHER" id="PTHR10057:SF0">
    <property type="entry name" value="TRANSLOCATOR PROTEIN"/>
    <property type="match status" value="1"/>
</dbReference>
<evidence type="ECO:0000256" key="3">
    <source>
        <dbReference type="ARBA" id="ARBA00022692"/>
    </source>
</evidence>
<evidence type="ECO:0000313" key="7">
    <source>
        <dbReference type="EMBL" id="RXG21632.1"/>
    </source>
</evidence>
<dbReference type="PIRSF" id="PIRSF005859">
    <property type="entry name" value="PBR"/>
    <property type="match status" value="1"/>
</dbReference>
<dbReference type="EMBL" id="QOVM01000005">
    <property type="protein sequence ID" value="RXG21632.1"/>
    <property type="molecule type" value="Genomic_DNA"/>
</dbReference>
<feature type="transmembrane region" description="Helical" evidence="6">
    <location>
        <begin position="83"/>
        <end position="104"/>
    </location>
</feature>
<keyword evidence="3 6" id="KW-0812">Transmembrane</keyword>
<feature type="transmembrane region" description="Helical" evidence="6">
    <location>
        <begin position="53"/>
        <end position="71"/>
    </location>
</feature>
<keyword evidence="5 6" id="KW-0472">Membrane</keyword>
<dbReference type="GO" id="GO:0016020">
    <property type="term" value="C:membrane"/>
    <property type="evidence" value="ECO:0007669"/>
    <property type="project" value="UniProtKB-SubCell"/>
</dbReference>
<dbReference type="Pfam" id="PF03073">
    <property type="entry name" value="TspO_MBR"/>
    <property type="match status" value="1"/>
</dbReference>
<gene>
    <name evidence="7" type="ORF">DSM00_2481</name>
</gene>
<dbReference type="InterPro" id="IPR038330">
    <property type="entry name" value="TspO/MBR-related_sf"/>
</dbReference>
<feature type="transmembrane region" description="Helical" evidence="6">
    <location>
        <begin position="110"/>
        <end position="128"/>
    </location>
</feature>
<dbReference type="Gene3D" id="1.20.1260.100">
    <property type="entry name" value="TspO/MBR protein"/>
    <property type="match status" value="1"/>
</dbReference>
<proteinExistence type="inferred from homology"/>
<dbReference type="CDD" id="cd15904">
    <property type="entry name" value="TSPO_MBR"/>
    <property type="match status" value="1"/>
</dbReference>
<feature type="transmembrane region" description="Helical" evidence="6">
    <location>
        <begin position="135"/>
        <end position="154"/>
    </location>
</feature>
<dbReference type="GO" id="GO:0033013">
    <property type="term" value="P:tetrapyrrole metabolic process"/>
    <property type="evidence" value="ECO:0007669"/>
    <property type="project" value="UniProtKB-ARBA"/>
</dbReference>